<organism evidence="1 2">
    <name type="scientific">Actinorhabdospora filicis</name>
    <dbReference type="NCBI Taxonomy" id="1785913"/>
    <lineage>
        <taxon>Bacteria</taxon>
        <taxon>Bacillati</taxon>
        <taxon>Actinomycetota</taxon>
        <taxon>Actinomycetes</taxon>
        <taxon>Micromonosporales</taxon>
        <taxon>Micromonosporaceae</taxon>
        <taxon>Actinorhabdospora</taxon>
    </lineage>
</organism>
<accession>A0A9W6WCC7</accession>
<evidence type="ECO:0000313" key="2">
    <source>
        <dbReference type="Proteomes" id="UP001165079"/>
    </source>
</evidence>
<reference evidence="1" key="1">
    <citation type="submission" date="2023-03" db="EMBL/GenBank/DDBJ databases">
        <title>Actinorhabdospora filicis NBRC 111898.</title>
        <authorList>
            <person name="Ichikawa N."/>
            <person name="Sato H."/>
            <person name="Tonouchi N."/>
        </authorList>
    </citation>
    <scope>NUCLEOTIDE SEQUENCE</scope>
    <source>
        <strain evidence="1">NBRC 111898</strain>
    </source>
</reference>
<proteinExistence type="predicted"/>
<gene>
    <name evidence="1" type="ORF">Afil01_57550</name>
</gene>
<name>A0A9W6WCC7_9ACTN</name>
<dbReference type="Proteomes" id="UP001165079">
    <property type="component" value="Unassembled WGS sequence"/>
</dbReference>
<evidence type="ECO:0000313" key="1">
    <source>
        <dbReference type="EMBL" id="GLZ80948.1"/>
    </source>
</evidence>
<protein>
    <submittedName>
        <fullName evidence="1">Uncharacterized protein</fullName>
    </submittedName>
</protein>
<dbReference type="EMBL" id="BSTX01000004">
    <property type="protein sequence ID" value="GLZ80948.1"/>
    <property type="molecule type" value="Genomic_DNA"/>
</dbReference>
<sequence>MLCAVRDPDLSVSILLATGTVIYGHALLAEIPAPAGRRWIAVCDGGFIVVSEWDGPVAMRWTSVNATLRVTRKGVSWTPYVFYQPYQVYGRTTDGRALCVPIGTFVAQDLLVETIEARVSERLMVRARRALEATGRADFGPVSIVDGGIEVRVGDLELTVPRKAFLADDSRIMLLTPPEGYPQLAAIPVNRVMLRLLAERREGVKSIEDGREA</sequence>
<comment type="caution">
    <text evidence="1">The sequence shown here is derived from an EMBL/GenBank/DDBJ whole genome shotgun (WGS) entry which is preliminary data.</text>
</comment>
<keyword evidence="2" id="KW-1185">Reference proteome</keyword>
<dbReference type="AlphaFoldDB" id="A0A9W6WCC7"/>